<dbReference type="EMBL" id="FNZR01000012">
    <property type="protein sequence ID" value="SEL87018.1"/>
    <property type="molecule type" value="Genomic_DNA"/>
</dbReference>
<dbReference type="AlphaFoldDB" id="A0A1H7TQQ7"/>
<dbReference type="RefSeq" id="WP_090608815.1">
    <property type="nucleotide sequence ID" value="NZ_FNZR01000012.1"/>
</dbReference>
<feature type="compositionally biased region" description="Pro residues" evidence="1">
    <location>
        <begin position="190"/>
        <end position="203"/>
    </location>
</feature>
<feature type="region of interest" description="Disordered" evidence="1">
    <location>
        <begin position="185"/>
        <end position="221"/>
    </location>
</feature>
<keyword evidence="4" id="KW-1185">Reference proteome</keyword>
<evidence type="ECO:0000259" key="2">
    <source>
        <dbReference type="Pfam" id="PF14129"/>
    </source>
</evidence>
<proteinExistence type="predicted"/>
<feature type="domain" description="DUF4296" evidence="2">
    <location>
        <begin position="22"/>
        <end position="102"/>
    </location>
</feature>
<organism evidence="3 4">
    <name type="scientific">Parapedobacter koreensis</name>
    <dbReference type="NCBI Taxonomy" id="332977"/>
    <lineage>
        <taxon>Bacteria</taxon>
        <taxon>Pseudomonadati</taxon>
        <taxon>Bacteroidota</taxon>
        <taxon>Sphingobacteriia</taxon>
        <taxon>Sphingobacteriales</taxon>
        <taxon>Sphingobacteriaceae</taxon>
        <taxon>Parapedobacter</taxon>
    </lineage>
</organism>
<evidence type="ECO:0000256" key="1">
    <source>
        <dbReference type="SAM" id="MobiDB-lite"/>
    </source>
</evidence>
<sequence length="221" mass="25323">MQRLLTGITILVLCISCGEKIPDGIIPQKKMPDVLLDVHLVDGQLTSMPIDSARAYRNAYYAAVFDRYGIDSIAFRRSVEFYSTRPYILNDLYIAVEKRLEAMNLAEQKAVEERYTVQRKADSVSNARRLDSLQRITRDSLDFKRRRYLLFLHAPDSIYGSPEPVTHELLHDRLLESTRLRSLISEGQHPSPPAKRPLKPSQPPVKAVENPPVLRPMEKIK</sequence>
<dbReference type="OrthoDB" id="678784at2"/>
<reference evidence="4" key="1">
    <citation type="submission" date="2016-10" db="EMBL/GenBank/DDBJ databases">
        <authorList>
            <person name="Varghese N."/>
            <person name="Submissions S."/>
        </authorList>
    </citation>
    <scope>NUCLEOTIDE SEQUENCE [LARGE SCALE GENOMIC DNA]</scope>
    <source>
        <strain evidence="4">Jip14</strain>
    </source>
</reference>
<name>A0A1H7TQQ7_9SPHI</name>
<dbReference type="Pfam" id="PF14129">
    <property type="entry name" value="DUF4296"/>
    <property type="match status" value="1"/>
</dbReference>
<evidence type="ECO:0000313" key="4">
    <source>
        <dbReference type="Proteomes" id="UP000198916"/>
    </source>
</evidence>
<gene>
    <name evidence="3" type="ORF">SAMN05421740_11224</name>
</gene>
<protein>
    <recommendedName>
        <fullName evidence="2">DUF4296 domain-containing protein</fullName>
    </recommendedName>
</protein>
<dbReference type="Proteomes" id="UP000198916">
    <property type="component" value="Unassembled WGS sequence"/>
</dbReference>
<evidence type="ECO:0000313" key="3">
    <source>
        <dbReference type="EMBL" id="SEL87018.1"/>
    </source>
</evidence>
<accession>A0A1H7TQQ7</accession>
<dbReference type="InterPro" id="IPR025381">
    <property type="entry name" value="DUF4296"/>
</dbReference>
<dbReference type="STRING" id="332977.SAMN05421740_11224"/>